<keyword evidence="3" id="KW-1185">Reference proteome</keyword>
<organism evidence="2 3">
    <name type="scientific">Candidatus Protofrankia californiensis</name>
    <dbReference type="NCBI Taxonomy" id="1839754"/>
    <lineage>
        <taxon>Bacteria</taxon>
        <taxon>Bacillati</taxon>
        <taxon>Actinomycetota</taxon>
        <taxon>Actinomycetes</taxon>
        <taxon>Frankiales</taxon>
        <taxon>Frankiaceae</taxon>
        <taxon>Protofrankia</taxon>
    </lineage>
</organism>
<reference evidence="3" key="1">
    <citation type="submission" date="2016-02" db="EMBL/GenBank/DDBJ databases">
        <authorList>
            <person name="Wibberg D."/>
        </authorList>
    </citation>
    <scope>NUCLEOTIDE SEQUENCE [LARGE SCALE GENOMIC DNA]</scope>
</reference>
<dbReference type="Proteomes" id="UP000199013">
    <property type="component" value="Unassembled WGS sequence"/>
</dbReference>
<feature type="transmembrane region" description="Helical" evidence="1">
    <location>
        <begin position="6"/>
        <end position="25"/>
    </location>
</feature>
<name>A0A1C3NWF1_9ACTN</name>
<sequence length="66" mass="7244">MHPDASNAGIFLVVVGGTLFALLVLGRRAGRSLARELWSRLGLLRWIILLIVVVVFFDLADGVVNR</sequence>
<keyword evidence="1" id="KW-0812">Transmembrane</keyword>
<proteinExistence type="predicted"/>
<protein>
    <submittedName>
        <fullName evidence="2">Uncharacterized protein</fullName>
    </submittedName>
</protein>
<dbReference type="EMBL" id="FLUV01000778">
    <property type="protein sequence ID" value="SBW20926.1"/>
    <property type="molecule type" value="Genomic_DNA"/>
</dbReference>
<feature type="transmembrane region" description="Helical" evidence="1">
    <location>
        <begin position="37"/>
        <end position="57"/>
    </location>
</feature>
<keyword evidence="1" id="KW-0472">Membrane</keyword>
<keyword evidence="1" id="KW-1133">Transmembrane helix</keyword>
<gene>
    <name evidence="2" type="ORF">FDG2_1846</name>
</gene>
<evidence type="ECO:0000313" key="2">
    <source>
        <dbReference type="EMBL" id="SBW20926.1"/>
    </source>
</evidence>
<evidence type="ECO:0000256" key="1">
    <source>
        <dbReference type="SAM" id="Phobius"/>
    </source>
</evidence>
<evidence type="ECO:0000313" key="3">
    <source>
        <dbReference type="Proteomes" id="UP000199013"/>
    </source>
</evidence>
<accession>A0A1C3NWF1</accession>
<dbReference type="AlphaFoldDB" id="A0A1C3NWF1"/>